<sequence length="82" mass="9084">MALILLDIARNFLYILPILAYLFPAYRRYAAALCFWIAADHILPGNIAMVAAAIFALFCISVDLAEDFQGNGEAMDTNIFPL</sequence>
<gene>
    <name evidence="2" type="ORF">E6O75_ATG08516</name>
</gene>
<reference evidence="2 3" key="1">
    <citation type="submission" date="2019-04" db="EMBL/GenBank/DDBJ databases">
        <title>High contiguity whole genome sequence and gene annotation resource for two Venturia nashicola isolates.</title>
        <authorList>
            <person name="Prokchorchik M."/>
            <person name="Won K."/>
            <person name="Lee Y."/>
            <person name="Choi E.D."/>
            <person name="Segonzac C."/>
            <person name="Sohn K.H."/>
        </authorList>
    </citation>
    <scope>NUCLEOTIDE SEQUENCE [LARGE SCALE GENOMIC DNA]</scope>
    <source>
        <strain evidence="2 3">PRI2</strain>
    </source>
</reference>
<dbReference type="EMBL" id="SNSC02000021">
    <property type="protein sequence ID" value="TID15263.1"/>
    <property type="molecule type" value="Genomic_DNA"/>
</dbReference>
<accession>A0A4Z1NI83</accession>
<organism evidence="2 3">
    <name type="scientific">Venturia nashicola</name>
    <dbReference type="NCBI Taxonomy" id="86259"/>
    <lineage>
        <taxon>Eukaryota</taxon>
        <taxon>Fungi</taxon>
        <taxon>Dikarya</taxon>
        <taxon>Ascomycota</taxon>
        <taxon>Pezizomycotina</taxon>
        <taxon>Dothideomycetes</taxon>
        <taxon>Pleosporomycetidae</taxon>
        <taxon>Venturiales</taxon>
        <taxon>Venturiaceae</taxon>
        <taxon>Venturia</taxon>
    </lineage>
</organism>
<keyword evidence="1" id="KW-0812">Transmembrane</keyword>
<name>A0A4Z1NI83_9PEZI</name>
<comment type="caution">
    <text evidence="2">The sequence shown here is derived from an EMBL/GenBank/DDBJ whole genome shotgun (WGS) entry which is preliminary data.</text>
</comment>
<evidence type="ECO:0000256" key="1">
    <source>
        <dbReference type="SAM" id="Phobius"/>
    </source>
</evidence>
<keyword evidence="1" id="KW-1133">Transmembrane helix</keyword>
<evidence type="ECO:0000313" key="2">
    <source>
        <dbReference type="EMBL" id="TID15263.1"/>
    </source>
</evidence>
<proteinExistence type="predicted"/>
<feature type="transmembrane region" description="Helical" evidence="1">
    <location>
        <begin position="12"/>
        <end position="39"/>
    </location>
</feature>
<keyword evidence="3" id="KW-1185">Reference proteome</keyword>
<keyword evidence="1" id="KW-0472">Membrane</keyword>
<evidence type="ECO:0000313" key="3">
    <source>
        <dbReference type="Proteomes" id="UP000298493"/>
    </source>
</evidence>
<protein>
    <submittedName>
        <fullName evidence="2">Uncharacterized protein</fullName>
    </submittedName>
</protein>
<dbReference type="OrthoDB" id="10354860at2759"/>
<dbReference type="AlphaFoldDB" id="A0A4Z1NI83"/>
<dbReference type="Proteomes" id="UP000298493">
    <property type="component" value="Unassembled WGS sequence"/>
</dbReference>
<feature type="transmembrane region" description="Helical" evidence="1">
    <location>
        <begin position="45"/>
        <end position="65"/>
    </location>
</feature>